<dbReference type="GeneID" id="83605188"/>
<keyword evidence="1" id="KW-0472">Membrane</keyword>
<dbReference type="AlphaFoldDB" id="A0AAW9JQR0"/>
<reference evidence="2" key="1">
    <citation type="submission" date="2023-08" db="EMBL/GenBank/DDBJ databases">
        <title>Genomic characterization of piscicolin 126 produced by Carnobacterium maltaromaticum CM22 strain isolated from salmon (Salmo salar).</title>
        <authorList>
            <person name="Gonzalez-Gragera E."/>
            <person name="Garcia-Lopez J.D."/>
            <person name="Teso-Perez C."/>
            <person name="Gimenez-Hernandez I."/>
            <person name="Peralta-Sanchez J.M."/>
            <person name="Valdivia E."/>
            <person name="Montalban-Lopez M."/>
            <person name="Martin-Platero A.M."/>
            <person name="Banos A."/>
            <person name="Martinez-Bueno M."/>
        </authorList>
    </citation>
    <scope>NUCLEOTIDE SEQUENCE</scope>
    <source>
        <strain evidence="2">CM22</strain>
    </source>
</reference>
<dbReference type="Pfam" id="PF14146">
    <property type="entry name" value="DUF4305"/>
    <property type="match status" value="1"/>
</dbReference>
<keyword evidence="1" id="KW-0812">Transmembrane</keyword>
<proteinExistence type="predicted"/>
<name>A0AAW9JQR0_CARML</name>
<dbReference type="Proteomes" id="UP001290462">
    <property type="component" value="Unassembled WGS sequence"/>
</dbReference>
<comment type="caution">
    <text evidence="2">The sequence shown here is derived from an EMBL/GenBank/DDBJ whole genome shotgun (WGS) entry which is preliminary data.</text>
</comment>
<dbReference type="EMBL" id="JAVBVO010000003">
    <property type="protein sequence ID" value="MDZ5758812.1"/>
    <property type="molecule type" value="Genomic_DNA"/>
</dbReference>
<keyword evidence="1" id="KW-1133">Transmembrane helix</keyword>
<sequence length="68" mass="7818">MSKNGFFIQIIFNYILAAVFIWFAVDFVSTSGWGFFTILCVLIATNDFVRATKMLQIYLQISKSNKPK</sequence>
<dbReference type="RefSeq" id="WP_015077243.1">
    <property type="nucleotide sequence ID" value="NZ_BJOJ01000039.1"/>
</dbReference>
<gene>
    <name evidence="2" type="ORF">RAK27_09120</name>
</gene>
<organism evidence="2 3">
    <name type="scientific">Carnobacterium maltaromaticum</name>
    <name type="common">Carnobacterium piscicola</name>
    <dbReference type="NCBI Taxonomy" id="2751"/>
    <lineage>
        <taxon>Bacteria</taxon>
        <taxon>Bacillati</taxon>
        <taxon>Bacillota</taxon>
        <taxon>Bacilli</taxon>
        <taxon>Lactobacillales</taxon>
        <taxon>Carnobacteriaceae</taxon>
        <taxon>Carnobacterium</taxon>
    </lineage>
</organism>
<feature type="transmembrane region" description="Helical" evidence="1">
    <location>
        <begin position="7"/>
        <end position="25"/>
    </location>
</feature>
<evidence type="ECO:0000313" key="2">
    <source>
        <dbReference type="EMBL" id="MDZ5758812.1"/>
    </source>
</evidence>
<dbReference type="InterPro" id="IPR025426">
    <property type="entry name" value="DUF4305"/>
</dbReference>
<feature type="transmembrane region" description="Helical" evidence="1">
    <location>
        <begin position="31"/>
        <end position="49"/>
    </location>
</feature>
<evidence type="ECO:0000313" key="3">
    <source>
        <dbReference type="Proteomes" id="UP001290462"/>
    </source>
</evidence>
<evidence type="ECO:0000256" key="1">
    <source>
        <dbReference type="SAM" id="Phobius"/>
    </source>
</evidence>
<accession>A0AAW9JQR0</accession>
<protein>
    <submittedName>
        <fullName evidence="2">YdiK family protein</fullName>
    </submittedName>
</protein>